<reference evidence="10" key="1">
    <citation type="submission" date="2020-12" db="EMBL/GenBank/DDBJ databases">
        <title>M. sibirica DSM 26468T genome.</title>
        <authorList>
            <person name="Thieme N."/>
            <person name="Rettenmaier R."/>
            <person name="Zverlov V."/>
            <person name="Liebl W."/>
        </authorList>
    </citation>
    <scope>NUCLEOTIDE SEQUENCE</scope>
    <source>
        <strain evidence="10">DSM 26468</strain>
    </source>
</reference>
<proteinExistence type="predicted"/>
<dbReference type="InterPro" id="IPR036640">
    <property type="entry name" value="ABC1_TM_sf"/>
</dbReference>
<feature type="transmembrane region" description="Helical" evidence="7">
    <location>
        <begin position="54"/>
        <end position="75"/>
    </location>
</feature>
<comment type="subcellular location">
    <subcellularLocation>
        <location evidence="1">Cell membrane</location>
        <topology evidence="1">Multi-pass membrane protein</topology>
    </subcellularLocation>
</comment>
<feature type="domain" description="ABC transporter" evidence="8">
    <location>
        <begin position="331"/>
        <end position="560"/>
    </location>
</feature>
<keyword evidence="6 7" id="KW-0472">Membrane</keyword>
<dbReference type="InterPro" id="IPR003439">
    <property type="entry name" value="ABC_transporter-like_ATP-bd"/>
</dbReference>
<dbReference type="Pfam" id="PF00005">
    <property type="entry name" value="ABC_tran"/>
    <property type="match status" value="1"/>
</dbReference>
<dbReference type="GO" id="GO:0016887">
    <property type="term" value="F:ATP hydrolysis activity"/>
    <property type="evidence" value="ECO:0007669"/>
    <property type="project" value="InterPro"/>
</dbReference>
<dbReference type="EMBL" id="JAEAGR010000001">
    <property type="protein sequence ID" value="MBH1939380.1"/>
    <property type="molecule type" value="Genomic_DNA"/>
</dbReference>
<dbReference type="InterPro" id="IPR003593">
    <property type="entry name" value="AAA+_ATPase"/>
</dbReference>
<keyword evidence="4 10" id="KW-0067">ATP-binding</keyword>
<dbReference type="PANTHER" id="PTHR43394:SF1">
    <property type="entry name" value="ATP-BINDING CASSETTE SUB-FAMILY B MEMBER 10, MITOCHONDRIAL"/>
    <property type="match status" value="1"/>
</dbReference>
<dbReference type="GO" id="GO:0005524">
    <property type="term" value="F:ATP binding"/>
    <property type="evidence" value="ECO:0007669"/>
    <property type="project" value="UniProtKB-KW"/>
</dbReference>
<dbReference type="Gene3D" id="1.20.1560.10">
    <property type="entry name" value="ABC transporter type 1, transmembrane domain"/>
    <property type="match status" value="1"/>
</dbReference>
<dbReference type="InterPro" id="IPR011527">
    <property type="entry name" value="ABC1_TM_dom"/>
</dbReference>
<feature type="transmembrane region" description="Helical" evidence="7">
    <location>
        <begin position="21"/>
        <end position="42"/>
    </location>
</feature>
<evidence type="ECO:0000256" key="6">
    <source>
        <dbReference type="ARBA" id="ARBA00023136"/>
    </source>
</evidence>
<protein>
    <submittedName>
        <fullName evidence="10">ABC transporter ATP-binding protein</fullName>
    </submittedName>
</protein>
<evidence type="ECO:0000256" key="5">
    <source>
        <dbReference type="ARBA" id="ARBA00022989"/>
    </source>
</evidence>
<evidence type="ECO:0000259" key="9">
    <source>
        <dbReference type="PROSITE" id="PS50929"/>
    </source>
</evidence>
<dbReference type="PANTHER" id="PTHR43394">
    <property type="entry name" value="ATP-DEPENDENT PERMEASE MDL1, MITOCHONDRIAL"/>
    <property type="match status" value="1"/>
</dbReference>
<organism evidence="10 11">
    <name type="scientific">Mobilitalea sibirica</name>
    <dbReference type="NCBI Taxonomy" id="1462919"/>
    <lineage>
        <taxon>Bacteria</taxon>
        <taxon>Bacillati</taxon>
        <taxon>Bacillota</taxon>
        <taxon>Clostridia</taxon>
        <taxon>Lachnospirales</taxon>
        <taxon>Lachnospiraceae</taxon>
        <taxon>Mobilitalea</taxon>
    </lineage>
</organism>
<dbReference type="Gene3D" id="3.40.50.300">
    <property type="entry name" value="P-loop containing nucleotide triphosphate hydrolases"/>
    <property type="match status" value="1"/>
</dbReference>
<dbReference type="RefSeq" id="WP_197659610.1">
    <property type="nucleotide sequence ID" value="NZ_JAEAGR010000001.1"/>
</dbReference>
<feature type="transmembrane region" description="Helical" evidence="7">
    <location>
        <begin position="140"/>
        <end position="157"/>
    </location>
</feature>
<dbReference type="SUPFAM" id="SSF52540">
    <property type="entry name" value="P-loop containing nucleoside triphosphate hydrolases"/>
    <property type="match status" value="1"/>
</dbReference>
<evidence type="ECO:0000256" key="2">
    <source>
        <dbReference type="ARBA" id="ARBA00022692"/>
    </source>
</evidence>
<accession>A0A8J7H7E1</accession>
<evidence type="ECO:0000313" key="10">
    <source>
        <dbReference type="EMBL" id="MBH1939380.1"/>
    </source>
</evidence>
<dbReference type="PROSITE" id="PS50929">
    <property type="entry name" value="ABC_TM1F"/>
    <property type="match status" value="1"/>
</dbReference>
<name>A0A8J7H7E1_9FIRM</name>
<evidence type="ECO:0000259" key="8">
    <source>
        <dbReference type="PROSITE" id="PS50893"/>
    </source>
</evidence>
<keyword evidence="11" id="KW-1185">Reference proteome</keyword>
<keyword evidence="2 7" id="KW-0812">Transmembrane</keyword>
<keyword evidence="3" id="KW-0547">Nucleotide-binding</keyword>
<dbReference type="AlphaFoldDB" id="A0A8J7H7E1"/>
<evidence type="ECO:0000256" key="4">
    <source>
        <dbReference type="ARBA" id="ARBA00022840"/>
    </source>
</evidence>
<dbReference type="Proteomes" id="UP000623269">
    <property type="component" value="Unassembled WGS sequence"/>
</dbReference>
<dbReference type="InterPro" id="IPR027417">
    <property type="entry name" value="P-loop_NTPase"/>
</dbReference>
<feature type="transmembrane region" description="Helical" evidence="7">
    <location>
        <begin position="163"/>
        <end position="180"/>
    </location>
</feature>
<dbReference type="SMART" id="SM00382">
    <property type="entry name" value="AAA"/>
    <property type="match status" value="1"/>
</dbReference>
<evidence type="ECO:0000313" key="11">
    <source>
        <dbReference type="Proteomes" id="UP000623269"/>
    </source>
</evidence>
<gene>
    <name evidence="10" type="ORF">I5677_00570</name>
</gene>
<keyword evidence="5 7" id="KW-1133">Transmembrane helix</keyword>
<dbReference type="PROSITE" id="PS50893">
    <property type="entry name" value="ABC_TRANSPORTER_2"/>
    <property type="match status" value="1"/>
</dbReference>
<dbReference type="SUPFAM" id="SSF90123">
    <property type="entry name" value="ABC transporter transmembrane region"/>
    <property type="match status" value="1"/>
</dbReference>
<dbReference type="GO" id="GO:0015421">
    <property type="term" value="F:ABC-type oligopeptide transporter activity"/>
    <property type="evidence" value="ECO:0007669"/>
    <property type="project" value="TreeGrafter"/>
</dbReference>
<feature type="transmembrane region" description="Helical" evidence="7">
    <location>
        <begin position="240"/>
        <end position="266"/>
    </location>
</feature>
<dbReference type="InterPro" id="IPR039421">
    <property type="entry name" value="Type_1_exporter"/>
</dbReference>
<evidence type="ECO:0000256" key="7">
    <source>
        <dbReference type="SAM" id="Phobius"/>
    </source>
</evidence>
<evidence type="ECO:0000256" key="1">
    <source>
        <dbReference type="ARBA" id="ARBA00004651"/>
    </source>
</evidence>
<feature type="domain" description="ABC transmembrane type-1" evidence="9">
    <location>
        <begin position="23"/>
        <end position="304"/>
    </location>
</feature>
<comment type="caution">
    <text evidence="10">The sequence shown here is derived from an EMBL/GenBank/DDBJ whole genome shotgun (WGS) entry which is preliminary data.</text>
</comment>
<dbReference type="Pfam" id="PF00664">
    <property type="entry name" value="ABC_membrane"/>
    <property type="match status" value="1"/>
</dbReference>
<dbReference type="GO" id="GO:0005886">
    <property type="term" value="C:plasma membrane"/>
    <property type="evidence" value="ECO:0007669"/>
    <property type="project" value="UniProtKB-SubCell"/>
</dbReference>
<dbReference type="CDD" id="cd07346">
    <property type="entry name" value="ABC_6TM_exporters"/>
    <property type="match status" value="1"/>
</dbReference>
<evidence type="ECO:0000256" key="3">
    <source>
        <dbReference type="ARBA" id="ARBA00022741"/>
    </source>
</evidence>
<sequence>MRKIIVIINWIARQARPYIKSLFIIFIMSFLLSLCGVGMVIASKELIDFAISGMLNQALISGLFLLGIVLIQVFMKAAVSMLSVRVSETMSNNMRERLFLQLTEVKWTEYNQYHSGDIMTRMTNDIGGIVSGIVEDLPEIITLGSGVCAAFITLLIYDPFLAIFALLLVPVAILLSQFIGKRYMKINIKAKEAESKYRSYLQECIEHMLVLKTFCHEKRSCRRLKELQDEKKRLYLKSNLTSVSAGSMMTGGYWVSYLIVFGWGAMRLAEGTTSFGTFTAFIQLVGQIQQPFMGLAQTLPQMFSMAASAKRVMKFEELSKDDNNNLLDIGIRIRNITFDDVSFEYKEGNPVLRNITTEINQGEIIGLIGASGEGKTTLIHLLMSLYKPNEGSISINHWYKTNISLRSMISYVPQGNTLLSGSISYNLSIGCPDATTDEQITALKEADAWEFVSKLPMGLDTIIGERGHGLSEGQSQRIAIARAFLRKSPILVLDEATSALDVDTEQRVMDSIINLQPRRTCIIITHRPSLLEYCHRIWKINEGKLIEQEKHINEVVASEAI</sequence>